<evidence type="ECO:0000313" key="6">
    <source>
        <dbReference type="EMBL" id="NJB69435.1"/>
    </source>
</evidence>
<gene>
    <name evidence="6" type="ORF">GGQ74_003137</name>
</gene>
<feature type="binding site" evidence="5">
    <location>
        <position position="374"/>
    </location>
    <ligand>
        <name>UTP</name>
        <dbReference type="ChEBI" id="CHEBI:46398"/>
    </ligand>
</feature>
<feature type="binding site" evidence="5">
    <location>
        <position position="198"/>
    </location>
    <ligand>
        <name>UTP</name>
        <dbReference type="ChEBI" id="CHEBI:46398"/>
    </ligand>
</feature>
<dbReference type="SUPFAM" id="SSF53448">
    <property type="entry name" value="Nucleotide-diphospho-sugar transferases"/>
    <property type="match status" value="1"/>
</dbReference>
<proteinExistence type="inferred from homology"/>
<dbReference type="InterPro" id="IPR029044">
    <property type="entry name" value="Nucleotide-diphossugar_trans"/>
</dbReference>
<sequence>MNALRELLETASCDLHARFRPFAEKMEQAGLDPMVLNVFKSLYDRLLCGETGDMPERSVVPVKEGEIRRYGELADYTDLGMTLMNQVAIIKLNGGLGTSMGLERAKSIIPVRDGMTFLDLIRAQVECLRSSYGVNTPLLLMNSFRTHEDTLAAMRGFDNAATGLPLTFMQNRFPKVLADSLEPARWLPDPELEWNPPGHGDIYTSLVTSHLLPQLLAAGIRYAFVSNSDNLGALLDPALLGYIAAEKLPFVMEVARRQDTDRKGGHLARLRDGRLVLREISQCPNEDLEHFQNVARHRYFNTNSIWLDLAAVEEVVLREGMVPLALIRNRKNIDPRNLGSPKVIQVETAMGAAIACFPKASAVEVPRSRFAPVKTTADLLTVMSDCYELRDDFSLAPHPDRAAALPSVRLDSRYYTRIDDFTRRFPQGPPSMVGCSSLCVTGDVTFGDGVVLSGDESIRVHGAASVFR</sequence>
<organism evidence="6 7">
    <name type="scientific">Desulfobaculum xiamenense</name>
    <dbReference type="NCBI Taxonomy" id="995050"/>
    <lineage>
        <taxon>Bacteria</taxon>
        <taxon>Pseudomonadati</taxon>
        <taxon>Thermodesulfobacteriota</taxon>
        <taxon>Desulfovibrionia</taxon>
        <taxon>Desulfovibrionales</taxon>
        <taxon>Desulfovibrionaceae</taxon>
        <taxon>Desulfobaculum</taxon>
    </lineage>
</organism>
<keyword evidence="7" id="KW-1185">Reference proteome</keyword>
<dbReference type="Gene3D" id="3.90.550.10">
    <property type="entry name" value="Spore Coat Polysaccharide Biosynthesis Protein SpsA, Chain A"/>
    <property type="match status" value="1"/>
</dbReference>
<comment type="similarity">
    <text evidence="1">Belongs to the UDPGP type 1 family.</text>
</comment>
<dbReference type="Gene3D" id="2.160.10.10">
    <property type="entry name" value="Hexapeptide repeat proteins"/>
    <property type="match status" value="1"/>
</dbReference>
<keyword evidence="2 6" id="KW-0808">Transferase</keyword>
<dbReference type="PANTHER" id="PTHR43511">
    <property type="match status" value="1"/>
</dbReference>
<comment type="caution">
    <text evidence="6">The sequence shown here is derived from an EMBL/GenBank/DDBJ whole genome shotgun (WGS) entry which is preliminary data.</text>
</comment>
<feature type="binding site" evidence="5">
    <location>
        <position position="229"/>
    </location>
    <ligand>
        <name>UTP</name>
        <dbReference type="ChEBI" id="CHEBI:46398"/>
    </ligand>
</feature>
<dbReference type="Proteomes" id="UP000580856">
    <property type="component" value="Unassembled WGS sequence"/>
</dbReference>
<feature type="binding site" evidence="5">
    <location>
        <position position="170"/>
    </location>
    <ligand>
        <name>UTP</name>
        <dbReference type="ChEBI" id="CHEBI:46398"/>
    </ligand>
</feature>
<accession>A0A846QV52</accession>
<dbReference type="Pfam" id="PF01704">
    <property type="entry name" value="UDPGP"/>
    <property type="match status" value="1"/>
</dbReference>
<dbReference type="GO" id="GO:0006011">
    <property type="term" value="P:UDP-alpha-D-glucose metabolic process"/>
    <property type="evidence" value="ECO:0007669"/>
    <property type="project" value="InterPro"/>
</dbReference>
<evidence type="ECO:0000256" key="2">
    <source>
        <dbReference type="ARBA" id="ARBA00022679"/>
    </source>
</evidence>
<dbReference type="EMBL" id="JAATJA010000005">
    <property type="protein sequence ID" value="NJB69435.1"/>
    <property type="molecule type" value="Genomic_DNA"/>
</dbReference>
<evidence type="ECO:0000256" key="4">
    <source>
        <dbReference type="PIRSR" id="PIRSR000806-1"/>
    </source>
</evidence>
<dbReference type="InterPro" id="IPR016267">
    <property type="entry name" value="UDPGP_trans"/>
</dbReference>
<dbReference type="CDD" id="cd00897">
    <property type="entry name" value="UGPase_euk"/>
    <property type="match status" value="1"/>
</dbReference>
<keyword evidence="3 6" id="KW-0548">Nucleotidyltransferase</keyword>
<dbReference type="InterPro" id="IPR002618">
    <property type="entry name" value="UDPGP_fam"/>
</dbReference>
<evidence type="ECO:0000256" key="3">
    <source>
        <dbReference type="ARBA" id="ARBA00022695"/>
    </source>
</evidence>
<evidence type="ECO:0000256" key="1">
    <source>
        <dbReference type="ARBA" id="ARBA00010401"/>
    </source>
</evidence>
<dbReference type="AlphaFoldDB" id="A0A846QV52"/>
<feature type="binding site" evidence="5">
    <location>
        <position position="106"/>
    </location>
    <ligand>
        <name>UTP</name>
        <dbReference type="ChEBI" id="CHEBI:46398"/>
    </ligand>
</feature>
<dbReference type="RefSeq" id="WP_167942521.1">
    <property type="nucleotide sequence ID" value="NZ_JAATJA010000005.1"/>
</dbReference>
<dbReference type="GO" id="GO:0003983">
    <property type="term" value="F:UTP:glucose-1-phosphate uridylyltransferase activity"/>
    <property type="evidence" value="ECO:0007669"/>
    <property type="project" value="UniProtKB-EC"/>
</dbReference>
<reference evidence="6 7" key="1">
    <citation type="submission" date="2020-03" db="EMBL/GenBank/DDBJ databases">
        <title>Genomic Encyclopedia of Type Strains, Phase IV (KMG-IV): sequencing the most valuable type-strain genomes for metagenomic binning, comparative biology and taxonomic classification.</title>
        <authorList>
            <person name="Goeker M."/>
        </authorList>
    </citation>
    <scope>NUCLEOTIDE SEQUENCE [LARGE SCALE GENOMIC DNA]</scope>
    <source>
        <strain evidence="6 7">DSM 24233</strain>
    </source>
</reference>
<evidence type="ECO:0000313" key="7">
    <source>
        <dbReference type="Proteomes" id="UP000580856"/>
    </source>
</evidence>
<name>A0A846QV52_9BACT</name>
<evidence type="ECO:0000256" key="5">
    <source>
        <dbReference type="PIRSR" id="PIRSR000806-2"/>
    </source>
</evidence>
<dbReference type="PIRSF" id="PIRSF000806">
    <property type="entry name" value="UDPGP"/>
    <property type="match status" value="1"/>
</dbReference>
<feature type="binding site" evidence="4">
    <location>
        <position position="199"/>
    </location>
    <ligand>
        <name>substrate</name>
    </ligand>
</feature>
<protein>
    <submittedName>
        <fullName evidence="6">UTP--glucose-1-phosphate uridylyltransferase</fullName>
        <ecNumber evidence="6">2.7.7.9</ecNumber>
    </submittedName>
</protein>
<dbReference type="EC" id="2.7.7.9" evidence="6"/>